<dbReference type="GO" id="GO:0006145">
    <property type="term" value="P:purine nucleobase catabolic process"/>
    <property type="evidence" value="ECO:0007669"/>
    <property type="project" value="TreeGrafter"/>
</dbReference>
<accession>A4GK51</accession>
<dbReference type="InterPro" id="IPR050138">
    <property type="entry name" value="DHOase/Allantoinase_Hydrolase"/>
</dbReference>
<dbReference type="Pfam" id="PF01979">
    <property type="entry name" value="Amidohydro_1"/>
    <property type="match status" value="1"/>
</dbReference>
<dbReference type="PANTHER" id="PTHR43668:SF4">
    <property type="entry name" value="ALLANTOINASE"/>
    <property type="match status" value="1"/>
</dbReference>
<evidence type="ECO:0000256" key="1">
    <source>
        <dbReference type="ARBA" id="ARBA00001947"/>
    </source>
</evidence>
<evidence type="ECO:0000259" key="6">
    <source>
        <dbReference type="Pfam" id="PF01979"/>
    </source>
</evidence>
<dbReference type="EMBL" id="EF107106">
    <property type="protein sequence ID" value="ABL97496.1"/>
    <property type="molecule type" value="Genomic_DNA"/>
</dbReference>
<evidence type="ECO:0000256" key="3">
    <source>
        <dbReference type="ARBA" id="ARBA00010286"/>
    </source>
</evidence>
<evidence type="ECO:0000256" key="5">
    <source>
        <dbReference type="ARBA" id="ARBA00022801"/>
    </source>
</evidence>
<feature type="domain" description="Amidohydrolase-related" evidence="6">
    <location>
        <begin position="51"/>
        <end position="423"/>
    </location>
</feature>
<dbReference type="PANTHER" id="PTHR43668">
    <property type="entry name" value="ALLANTOINASE"/>
    <property type="match status" value="1"/>
</dbReference>
<dbReference type="CDD" id="cd01318">
    <property type="entry name" value="DHOase_IIb"/>
    <property type="match status" value="1"/>
</dbReference>
<dbReference type="SUPFAM" id="SSF51556">
    <property type="entry name" value="Metallo-dependent hydrolases"/>
    <property type="match status" value="1"/>
</dbReference>
<dbReference type="Gene3D" id="2.30.40.10">
    <property type="entry name" value="Urease, subunit C, domain 1"/>
    <property type="match status" value="1"/>
</dbReference>
<evidence type="ECO:0000313" key="7">
    <source>
        <dbReference type="EMBL" id="ABL97496.1"/>
    </source>
</evidence>
<evidence type="ECO:0000256" key="4">
    <source>
        <dbReference type="ARBA" id="ARBA00022723"/>
    </source>
</evidence>
<dbReference type="AlphaFoldDB" id="A4GK51"/>
<dbReference type="InterPro" id="IPR006680">
    <property type="entry name" value="Amidohydro-rel"/>
</dbReference>
<keyword evidence="4" id="KW-0479">Metal-binding</keyword>
<reference evidence="7" key="1">
    <citation type="journal article" date="2007" name="Environ. Microbiol.">
        <title>Proteorhodopsin photosystem gene clusters exhibit co-evolutionary trends and shared ancestry among diverse marine microbial phyla.</title>
        <authorList>
            <person name="McCarren J."/>
            <person name="Delong E.F."/>
        </authorList>
    </citation>
    <scope>NUCLEOTIDE SEQUENCE</scope>
</reference>
<proteinExistence type="inferred from homology"/>
<comment type="similarity">
    <text evidence="3">Belongs to the metallo-dependent hydrolases superfamily. DHOase family. Class I DHOase subfamily.</text>
</comment>
<dbReference type="GO" id="GO:0004038">
    <property type="term" value="F:allantoinase activity"/>
    <property type="evidence" value="ECO:0007669"/>
    <property type="project" value="TreeGrafter"/>
</dbReference>
<protein>
    <submittedName>
        <fullName evidence="7">Dihydroorotase</fullName>
    </submittedName>
</protein>
<sequence length="444" mass="49942">MKTSLVLKNCNLVNEGEIKPVDVAINGDRIEKIAASLDIEAEKVIDCAGKYVAPGIIDDQVHFRDPGLTEKGDIRSESLAAVHGGVTSTFDMPNVNPNTTTIELMSARNKLGAEKSWTNYAYYFGATETNIEEIKKLDPKEICGLKVFMGTSTGTLLVEDDHALEEIFKHCPVTIVTHCEDNETMKNNLERVKLENAEIDASFHPIIKDDICCYRSSSKVINLAKKYSSDLHVLHLTTEKEIELFTNDPVKDKNITCEVCVHHLWFDERDYKELGNLIVCNPAIKKESDRNALRKALKDGFIDYVATDHAPHVYEEKLRPYLQASAGIPLIEHSFHIMMELQKQGVYSIEEVVAFMSHKVADRFSIIDRGYIREGYKADFMIFDLDKETQVSNDTELTKCGWTPFDGKTFNSSVYGTIINGRAIVIDGKLVSESSSAEKIIFDR</sequence>
<dbReference type="Gene3D" id="3.20.20.140">
    <property type="entry name" value="Metal-dependent hydrolases"/>
    <property type="match status" value="1"/>
</dbReference>
<gene>
    <name evidence="7" type="ORF">ALOHA_HF13081H07.0039</name>
</gene>
<evidence type="ECO:0000256" key="2">
    <source>
        <dbReference type="ARBA" id="ARBA00002368"/>
    </source>
</evidence>
<dbReference type="InterPro" id="IPR002195">
    <property type="entry name" value="Dihydroorotase_CS"/>
</dbReference>
<dbReference type="InterPro" id="IPR011059">
    <property type="entry name" value="Metal-dep_hydrolase_composite"/>
</dbReference>
<comment type="function">
    <text evidence="2">Catalyzes the reversible cyclization of carbamoyl aspartate to dihydroorotate.</text>
</comment>
<comment type="cofactor">
    <cofactor evidence="1">
        <name>Zn(2+)</name>
        <dbReference type="ChEBI" id="CHEBI:29105"/>
    </cofactor>
</comment>
<dbReference type="GO" id="GO:0005737">
    <property type="term" value="C:cytoplasm"/>
    <property type="evidence" value="ECO:0007669"/>
    <property type="project" value="TreeGrafter"/>
</dbReference>
<keyword evidence="5" id="KW-0378">Hydrolase</keyword>
<dbReference type="NCBIfam" id="NF006688">
    <property type="entry name" value="PRK09236.1"/>
    <property type="match status" value="1"/>
</dbReference>
<dbReference type="GO" id="GO:0046872">
    <property type="term" value="F:metal ion binding"/>
    <property type="evidence" value="ECO:0007669"/>
    <property type="project" value="UniProtKB-KW"/>
</dbReference>
<name>A4GK51_9BACT</name>
<dbReference type="InterPro" id="IPR032466">
    <property type="entry name" value="Metal_Hydrolase"/>
</dbReference>
<organism evidence="7">
    <name type="scientific">uncultured marine bacterium HF130_81H07</name>
    <dbReference type="NCBI Taxonomy" id="415448"/>
    <lineage>
        <taxon>Bacteria</taxon>
        <taxon>environmental samples</taxon>
    </lineage>
</organism>
<dbReference type="NCBIfam" id="TIGR00857">
    <property type="entry name" value="pyrC_multi"/>
    <property type="match status" value="1"/>
</dbReference>
<dbReference type="PROSITE" id="PS00483">
    <property type="entry name" value="DIHYDROOROTASE_2"/>
    <property type="match status" value="1"/>
</dbReference>
<dbReference type="SUPFAM" id="SSF51338">
    <property type="entry name" value="Composite domain of metallo-dependent hydrolases"/>
    <property type="match status" value="1"/>
</dbReference>